<name>A0A2H1VTF2_SPOFR</name>
<accession>A0A2H1VTF2</accession>
<evidence type="ECO:0000313" key="1">
    <source>
        <dbReference type="EMBL" id="SOQ44099.1"/>
    </source>
</evidence>
<dbReference type="AlphaFoldDB" id="A0A2H1VTF2"/>
<organism evidence="1">
    <name type="scientific">Spodoptera frugiperda</name>
    <name type="common">Fall armyworm</name>
    <dbReference type="NCBI Taxonomy" id="7108"/>
    <lineage>
        <taxon>Eukaryota</taxon>
        <taxon>Metazoa</taxon>
        <taxon>Ecdysozoa</taxon>
        <taxon>Arthropoda</taxon>
        <taxon>Hexapoda</taxon>
        <taxon>Insecta</taxon>
        <taxon>Pterygota</taxon>
        <taxon>Neoptera</taxon>
        <taxon>Endopterygota</taxon>
        <taxon>Lepidoptera</taxon>
        <taxon>Glossata</taxon>
        <taxon>Ditrysia</taxon>
        <taxon>Noctuoidea</taxon>
        <taxon>Noctuidae</taxon>
        <taxon>Amphipyrinae</taxon>
        <taxon>Spodoptera</taxon>
    </lineage>
</organism>
<dbReference type="EMBL" id="ODYU01004340">
    <property type="protein sequence ID" value="SOQ44099.1"/>
    <property type="molecule type" value="Genomic_DNA"/>
</dbReference>
<reference evidence="1" key="1">
    <citation type="submission" date="2016-07" db="EMBL/GenBank/DDBJ databases">
        <authorList>
            <person name="Bretaudeau A."/>
        </authorList>
    </citation>
    <scope>NUCLEOTIDE SEQUENCE</scope>
    <source>
        <strain evidence="1">Rice</strain>
        <tissue evidence="1">Whole body</tissue>
    </source>
</reference>
<gene>
    <name evidence="1" type="ORF">SFRICE_004270</name>
</gene>
<protein>
    <submittedName>
        <fullName evidence="1">SFRICE_004270</fullName>
    </submittedName>
</protein>
<sequence length="69" mass="8126">METIKFTDLKVVKFKKDHPNVMLFKTSYRDVDFKRVERPGLSKKKNDDLLGLLNKKAIPSFYAPFYNSL</sequence>
<proteinExistence type="predicted"/>